<dbReference type="PROSITE" id="PS51173">
    <property type="entry name" value="CBM2"/>
    <property type="match status" value="1"/>
</dbReference>
<keyword evidence="6 7" id="KW-0624">Polysaccharide degradation</keyword>
<evidence type="ECO:0000256" key="2">
    <source>
        <dbReference type="ARBA" id="ARBA00022801"/>
    </source>
</evidence>
<gene>
    <name evidence="13" type="ORF">ATJ88_1323</name>
</gene>
<reference evidence="13 14" key="1">
    <citation type="submission" date="2017-10" db="EMBL/GenBank/DDBJ databases">
        <title>Sequencing the genomes of 1000 actinobacteria strains.</title>
        <authorList>
            <person name="Klenk H.-P."/>
        </authorList>
    </citation>
    <scope>NUCLEOTIDE SEQUENCE [LARGE SCALE GENOMIC DNA]</scope>
    <source>
        <strain evidence="13 14">DSM 21863</strain>
    </source>
</reference>
<feature type="active site" evidence="8">
    <location>
        <position position="463"/>
    </location>
</feature>
<dbReference type="InterPro" id="IPR001919">
    <property type="entry name" value="CBD2"/>
</dbReference>
<evidence type="ECO:0000259" key="12">
    <source>
        <dbReference type="PROSITE" id="PS51173"/>
    </source>
</evidence>
<evidence type="ECO:0000256" key="9">
    <source>
        <dbReference type="RuleBase" id="RU361166"/>
    </source>
</evidence>
<dbReference type="OrthoDB" id="9758662at2"/>
<keyword evidence="3 9" id="KW-0136">Cellulose degradation</keyword>
<dbReference type="SUPFAM" id="SSF48208">
    <property type="entry name" value="Six-hairpin glycosidases"/>
    <property type="match status" value="1"/>
</dbReference>
<dbReference type="InterPro" id="IPR012291">
    <property type="entry name" value="CBM2_carb-bd_dom_sf"/>
</dbReference>
<proteinExistence type="inferred from homology"/>
<dbReference type="GO" id="GO:0008810">
    <property type="term" value="F:cellulase activity"/>
    <property type="evidence" value="ECO:0007669"/>
    <property type="project" value="UniProtKB-EC"/>
</dbReference>
<dbReference type="InterPro" id="IPR008965">
    <property type="entry name" value="CBM2/CBM3_carb-bd_dom_sf"/>
</dbReference>
<dbReference type="Proteomes" id="UP000224130">
    <property type="component" value="Unassembled WGS sequence"/>
</dbReference>
<evidence type="ECO:0000313" key="13">
    <source>
        <dbReference type="EMBL" id="PFG42655.1"/>
    </source>
</evidence>
<dbReference type="PANTHER" id="PTHR22298">
    <property type="entry name" value="ENDO-1,4-BETA-GLUCANASE"/>
    <property type="match status" value="1"/>
</dbReference>
<comment type="similarity">
    <text evidence="7 9">Belongs to the glycosyl hydrolase 9 (cellulase E) family.</text>
</comment>
<evidence type="ECO:0000259" key="11">
    <source>
        <dbReference type="PROSITE" id="PS51172"/>
    </source>
</evidence>
<dbReference type="Pfam" id="PF00759">
    <property type="entry name" value="Glyco_hydro_9"/>
    <property type="match status" value="1"/>
</dbReference>
<feature type="chain" id="PRO_5011827460" description="Endoglucanase" evidence="9">
    <location>
        <begin position="34"/>
        <end position="802"/>
    </location>
</feature>
<keyword evidence="5 7" id="KW-0326">Glycosidase</keyword>
<dbReference type="InterPro" id="IPR018221">
    <property type="entry name" value="Glyco_hydro_9_His_AS"/>
</dbReference>
<dbReference type="Pfam" id="PF00942">
    <property type="entry name" value="CBM_3"/>
    <property type="match status" value="1"/>
</dbReference>
<dbReference type="AlphaFoldDB" id="A0A2A9EWN9"/>
<dbReference type="Gene3D" id="1.50.10.10">
    <property type="match status" value="1"/>
</dbReference>
<feature type="active site" evidence="7">
    <location>
        <position position="415"/>
    </location>
</feature>
<feature type="compositionally biased region" description="Pro residues" evidence="10">
    <location>
        <begin position="649"/>
        <end position="695"/>
    </location>
</feature>
<comment type="catalytic activity">
    <reaction evidence="1 9">
        <text>Endohydrolysis of (1-&gt;4)-beta-D-glucosidic linkages in cellulose, lichenin and cereal beta-D-glucans.</text>
        <dbReference type="EC" id="3.2.1.4"/>
    </reaction>
</comment>
<evidence type="ECO:0000313" key="14">
    <source>
        <dbReference type="Proteomes" id="UP000224130"/>
    </source>
</evidence>
<evidence type="ECO:0000256" key="10">
    <source>
        <dbReference type="SAM" id="MobiDB-lite"/>
    </source>
</evidence>
<organism evidence="13 14">
    <name type="scientific">Isoptericola jiangsuensis</name>
    <dbReference type="NCBI Taxonomy" id="548579"/>
    <lineage>
        <taxon>Bacteria</taxon>
        <taxon>Bacillati</taxon>
        <taxon>Actinomycetota</taxon>
        <taxon>Actinomycetes</taxon>
        <taxon>Micrococcales</taxon>
        <taxon>Promicromonosporaceae</taxon>
        <taxon>Isoptericola</taxon>
    </lineage>
</organism>
<dbReference type="PROSITE" id="PS51172">
    <property type="entry name" value="CBM3"/>
    <property type="match status" value="1"/>
</dbReference>
<dbReference type="GO" id="GO:0030245">
    <property type="term" value="P:cellulose catabolic process"/>
    <property type="evidence" value="ECO:0007669"/>
    <property type="project" value="UniProtKB-KW"/>
</dbReference>
<dbReference type="PROSITE" id="PS00592">
    <property type="entry name" value="GH9_2"/>
    <property type="match status" value="1"/>
</dbReference>
<feature type="active site" evidence="8">
    <location>
        <position position="454"/>
    </location>
</feature>
<dbReference type="InterPro" id="IPR001956">
    <property type="entry name" value="CBM3"/>
</dbReference>
<feature type="domain" description="CBM2" evidence="12">
    <location>
        <begin position="693"/>
        <end position="802"/>
    </location>
</feature>
<dbReference type="FunFam" id="1.50.10.10:FF:000020">
    <property type="entry name" value="Endoglucanase"/>
    <property type="match status" value="1"/>
</dbReference>
<dbReference type="RefSeq" id="WP_098463129.1">
    <property type="nucleotide sequence ID" value="NZ_PDJJ01000001.1"/>
</dbReference>
<feature type="domain" description="CBM3" evidence="11">
    <location>
        <begin position="497"/>
        <end position="647"/>
    </location>
</feature>
<feature type="signal peptide" evidence="9">
    <location>
        <begin position="1"/>
        <end position="33"/>
    </location>
</feature>
<dbReference type="SMART" id="SM00637">
    <property type="entry name" value="CBD_II"/>
    <property type="match status" value="1"/>
</dbReference>
<dbReference type="SUPFAM" id="SSF49384">
    <property type="entry name" value="Carbohydrate-binding domain"/>
    <property type="match status" value="2"/>
</dbReference>
<dbReference type="InterPro" id="IPR008928">
    <property type="entry name" value="6-hairpin_glycosidase_sf"/>
</dbReference>
<protein>
    <recommendedName>
        <fullName evidence="9">Endoglucanase</fullName>
        <ecNumber evidence="9">3.2.1.4</ecNumber>
    </recommendedName>
</protein>
<evidence type="ECO:0000256" key="1">
    <source>
        <dbReference type="ARBA" id="ARBA00000966"/>
    </source>
</evidence>
<dbReference type="InterPro" id="IPR001701">
    <property type="entry name" value="Glyco_hydro_9"/>
</dbReference>
<dbReference type="GO" id="GO:0030248">
    <property type="term" value="F:cellulose binding"/>
    <property type="evidence" value="ECO:0007669"/>
    <property type="project" value="InterPro"/>
</dbReference>
<sequence length="802" mass="85532">MHRRPLAGPARRAAALATTCALLAAGTSAVAPAATAAADPNYAEALQKSLFFYDAQRSGDLPDDFRVTWRGDSGLDDGADVGLDLTGGWYDAGDHVKFGLPMAFTTTMLAWGAIASPDGYTSSGQQDELLDSLRWVNDYFIKAHPEPDVLYAQVGDGAADHQWWGPAEAMQMARPAYKVDASCPGSDVAAETAAAMASSSIVFADSDPAYAAELVRHAEQLYTFADTYRGKYSDCVPAGSFYNSWSGYQDELVWGAYWLYEATGDAAYLAKAEAEYPKLSTENQSTTRSYRWTVAWDDKSYGTYALLAQATGKQTYVDDANRWLDYWTDGYQGDRVRYSPGGQAFLDTWGSLRYAANTAFVALTYGDWLADRGDTVRAQRYHDFGERQIDYALGDNPRGASYVVGYGANPPRNPHHRTAHGSWLDSLAEPAATRHVLYGALVGGPGAADDTYTDSRTDYVSNEVATDYNAGFTSALAHLTAEHGGSPPAAFPPVETPDQDEFFVESRLNQPSTRFTEVKAILRNRSAFPARVLDDVRIRYWFTLDEGADPATLTARTNYSECPGATTTVGHDGGDRYHVEVDCGDSVVYPGGQSQHRREIQFRVTADVWDPSDDWSYAGISTGEALTKNTGITLYEGDELLWGTEPDDGPAPTPTPTPSPDPSTSPDPTPSPSPTPTPSTSPGPSPSPTASPTPPAGAACTARASVAGQWPGGFQGGVTVTNGGSAPVTGWTLEVVLTGGETLTQAWGGGTWSQAGDTARFEAPAWARDLAVGGTATVGYIASGAPQPVGAVRLNGTACTLP</sequence>
<evidence type="ECO:0000256" key="5">
    <source>
        <dbReference type="ARBA" id="ARBA00023295"/>
    </source>
</evidence>
<dbReference type="Pfam" id="PF00553">
    <property type="entry name" value="CBM_2"/>
    <property type="match status" value="1"/>
</dbReference>
<evidence type="ECO:0000256" key="4">
    <source>
        <dbReference type="ARBA" id="ARBA00023277"/>
    </source>
</evidence>
<evidence type="ECO:0000256" key="3">
    <source>
        <dbReference type="ARBA" id="ARBA00023001"/>
    </source>
</evidence>
<dbReference type="Gene3D" id="2.60.40.710">
    <property type="entry name" value="Endoglucanase-like"/>
    <property type="match status" value="1"/>
</dbReference>
<comment type="caution">
    <text evidence="13">The sequence shown here is derived from an EMBL/GenBank/DDBJ whole genome shotgun (WGS) entry which is preliminary data.</text>
</comment>
<keyword evidence="4 7" id="KW-0119">Carbohydrate metabolism</keyword>
<dbReference type="EC" id="3.2.1.4" evidence="9"/>
<dbReference type="InterPro" id="IPR012341">
    <property type="entry name" value="6hp_glycosidase-like_sf"/>
</dbReference>
<feature type="region of interest" description="Disordered" evidence="10">
    <location>
        <begin position="640"/>
        <end position="703"/>
    </location>
</feature>
<evidence type="ECO:0000256" key="6">
    <source>
        <dbReference type="ARBA" id="ARBA00023326"/>
    </source>
</evidence>
<dbReference type="InterPro" id="IPR036966">
    <property type="entry name" value="CBM3_sf"/>
</dbReference>
<dbReference type="InterPro" id="IPR033126">
    <property type="entry name" value="Glyco_hydro_9_Asp/Glu_AS"/>
</dbReference>
<dbReference type="EMBL" id="PDJJ01000001">
    <property type="protein sequence ID" value="PFG42655.1"/>
    <property type="molecule type" value="Genomic_DNA"/>
</dbReference>
<accession>A0A2A9EWN9</accession>
<dbReference type="Gene3D" id="2.60.40.290">
    <property type="match status" value="1"/>
</dbReference>
<keyword evidence="2 7" id="KW-0378">Hydrolase</keyword>
<evidence type="ECO:0000256" key="8">
    <source>
        <dbReference type="PROSITE-ProRule" id="PRU10060"/>
    </source>
</evidence>
<name>A0A2A9EWN9_9MICO</name>
<dbReference type="PROSITE" id="PS00698">
    <property type="entry name" value="GH9_3"/>
    <property type="match status" value="1"/>
</dbReference>
<dbReference type="SMART" id="SM01067">
    <property type="entry name" value="CBM_3"/>
    <property type="match status" value="1"/>
</dbReference>
<evidence type="ECO:0000256" key="7">
    <source>
        <dbReference type="PROSITE-ProRule" id="PRU10059"/>
    </source>
</evidence>
<keyword evidence="14" id="KW-1185">Reference proteome</keyword>
<keyword evidence="9" id="KW-0732">Signal</keyword>